<evidence type="ECO:0000313" key="3">
    <source>
        <dbReference type="Proteomes" id="UP000297635"/>
    </source>
</evidence>
<feature type="region of interest" description="Disordered" evidence="1">
    <location>
        <begin position="30"/>
        <end position="55"/>
    </location>
</feature>
<organism evidence="2 3">
    <name type="scientific">Duncaniella freteri</name>
    <dbReference type="NCBI Taxonomy" id="2530391"/>
    <lineage>
        <taxon>Bacteria</taxon>
        <taxon>Pseudomonadati</taxon>
        <taxon>Bacteroidota</taxon>
        <taxon>Bacteroidia</taxon>
        <taxon>Bacteroidales</taxon>
        <taxon>Muribaculaceae</taxon>
        <taxon>Duncaniella</taxon>
    </lineage>
</organism>
<sequence length="141" mass="15681">MKCKQLIGALVVSAVCCACNSKGSAGEASIEIPEAGIDTSEDNGTPDPESERRTRDHLTLVKYLKLVDEQYVLDISEEDAVKLGVSKESYKAACEDIVRENANIRKAKEEGRSYSLEDPQEHLADYEKAEAEYMRRSHDNL</sequence>
<keyword evidence="3" id="KW-1185">Reference proteome</keyword>
<gene>
    <name evidence="2" type="ORF">EZ315_04405</name>
</gene>
<comment type="caution">
    <text evidence="2">The sequence shown here is derived from an EMBL/GenBank/DDBJ whole genome shotgun (WGS) entry which is preliminary data.</text>
</comment>
<evidence type="ECO:0000256" key="1">
    <source>
        <dbReference type="SAM" id="MobiDB-lite"/>
    </source>
</evidence>
<proteinExistence type="predicted"/>
<evidence type="ECO:0000313" key="2">
    <source>
        <dbReference type="EMBL" id="TGG39976.1"/>
    </source>
</evidence>
<dbReference type="RefSeq" id="WP_135470950.1">
    <property type="nucleotide sequence ID" value="NZ_CASJDB010000015.1"/>
</dbReference>
<dbReference type="AlphaFoldDB" id="A0A4Z0V439"/>
<accession>A0A4Z0V439</accession>
<dbReference type="Proteomes" id="UP000297635">
    <property type="component" value="Unassembled WGS sequence"/>
</dbReference>
<name>A0A4Z0V439_9BACT</name>
<dbReference type="EMBL" id="SJSA01000001">
    <property type="protein sequence ID" value="TGG39976.1"/>
    <property type="molecule type" value="Genomic_DNA"/>
</dbReference>
<reference evidence="2 3" key="1">
    <citation type="submission" date="2019-02" db="EMBL/GenBank/DDBJ databases">
        <title>Isolation and identification of novel species under the genus Muribaculum.</title>
        <authorList>
            <person name="Miyake S."/>
            <person name="Ding Y."/>
            <person name="Low A."/>
            <person name="Soh M."/>
            <person name="Seedorf H."/>
        </authorList>
    </citation>
    <scope>NUCLEOTIDE SEQUENCE [LARGE SCALE GENOMIC DNA]</scope>
    <source>
        <strain evidence="2 3">TLL-A3</strain>
    </source>
</reference>
<protein>
    <submittedName>
        <fullName evidence="2">Uncharacterized protein</fullName>
    </submittedName>
</protein>
<dbReference type="GeneID" id="82149024"/>